<proteinExistence type="predicted"/>
<keyword evidence="3" id="KW-1185">Reference proteome</keyword>
<dbReference type="AlphaFoldDB" id="A0A241Q217"/>
<dbReference type="InterPro" id="IPR000836">
    <property type="entry name" value="PRTase_dom"/>
</dbReference>
<dbReference type="Proteomes" id="UP000196759">
    <property type="component" value="Chromosome"/>
</dbReference>
<evidence type="ECO:0000313" key="4">
    <source>
        <dbReference type="Proteomes" id="UP000197638"/>
    </source>
</evidence>
<dbReference type="Gene3D" id="3.40.50.2020">
    <property type="match status" value="1"/>
</dbReference>
<evidence type="ECO:0000313" key="1">
    <source>
        <dbReference type="EMBL" id="ASC03928.1"/>
    </source>
</evidence>
<dbReference type="CDD" id="cd06223">
    <property type="entry name" value="PRTases_typeI"/>
    <property type="match status" value="1"/>
</dbReference>
<dbReference type="EMBL" id="CP022123">
    <property type="protein sequence ID" value="ASG28767.1"/>
    <property type="molecule type" value="Genomic_DNA"/>
</dbReference>
<reference evidence="1 3" key="1">
    <citation type="submission" date="2017-06" db="EMBL/GenBank/DDBJ databases">
        <title>Draft genome sequence of Fusobacterium nucleatum subsp. polymorphum KCOM 1260 (=ChDC F218).</title>
        <authorList>
            <person name="Kook J.-K."/>
            <person name="Park S.-N."/>
            <person name="Lim Y.K."/>
            <person name="Roh H."/>
        </authorList>
    </citation>
    <scope>NUCLEOTIDE SEQUENCE [LARGE SCALE GENOMIC DNA]</scope>
    <source>
        <strain evidence="1">KCOM 1260</strain>
        <strain evidence="3">KCOM 1260 (ChDC F218)</strain>
    </source>
</reference>
<dbReference type="SUPFAM" id="SSF53271">
    <property type="entry name" value="PRTase-like"/>
    <property type="match status" value="1"/>
</dbReference>
<organism evidence="2 4">
    <name type="scientific">Fusobacterium nucleatum subsp. polymorphum</name>
    <name type="common">Fusobacterium polymorphum</name>
    <dbReference type="NCBI Taxonomy" id="76857"/>
    <lineage>
        <taxon>Bacteria</taxon>
        <taxon>Fusobacteriati</taxon>
        <taxon>Fusobacteriota</taxon>
        <taxon>Fusobacteriia</taxon>
        <taxon>Fusobacteriales</taxon>
        <taxon>Fusobacteriaceae</taxon>
        <taxon>Fusobacterium</taxon>
    </lineage>
</organism>
<dbReference type="Proteomes" id="UP000197638">
    <property type="component" value="Chromosome"/>
</dbReference>
<dbReference type="EMBL" id="CP021934">
    <property type="protein sequence ID" value="ASC03928.1"/>
    <property type="molecule type" value="Genomic_DNA"/>
</dbReference>
<protein>
    <recommendedName>
        <fullName evidence="5">ComF family protein</fullName>
    </recommendedName>
</protein>
<evidence type="ECO:0000313" key="3">
    <source>
        <dbReference type="Proteomes" id="UP000196759"/>
    </source>
</evidence>
<gene>
    <name evidence="1" type="ORF">CBG50_12245</name>
    <name evidence="2" type="ORF">CBG61_07415</name>
</gene>
<dbReference type="InterPro" id="IPR029057">
    <property type="entry name" value="PRTase-like"/>
</dbReference>
<dbReference type="RefSeq" id="WP_088337890.1">
    <property type="nucleotide sequence ID" value="NZ_CP021934.1"/>
</dbReference>
<evidence type="ECO:0000313" key="2">
    <source>
        <dbReference type="EMBL" id="ASG28767.1"/>
    </source>
</evidence>
<evidence type="ECO:0008006" key="5">
    <source>
        <dbReference type="Google" id="ProtNLM"/>
    </source>
</evidence>
<accession>A0A241Q217</accession>
<reference evidence="2 4" key="2">
    <citation type="submission" date="2017-06" db="EMBL/GenBank/DDBJ databases">
        <title>Genome sequencing of Fusobacterium nucleatum subsp. polymorphum KCOM 1275 (=ChDC F310).</title>
        <authorList>
            <person name="Kook J.-K."/>
            <person name="Park S.-N."/>
            <person name="Lim Y.K."/>
            <person name="Roh H."/>
        </authorList>
    </citation>
    <scope>NUCLEOTIDE SEQUENCE [LARGE SCALE GENOMIC DNA]</scope>
    <source>
        <strain evidence="2 4">KCOM 1275</strain>
    </source>
</reference>
<sequence>MLDKPIELKGIWDEGYALSLHSLSSIPIYDDFGDIIDFITTRTHLGEMLYRFKYKNAEELADEIAKIASNFIVNKWGNNIDFLIPAPPSKKFRKYQPVFLLTEKIANLLNISYDLNFFFNDSSEERKNNNNVLKIIKVGNLEKKDTNVLFIDDLYGEGKTLTEMTKLIKTDPNIKKVFVLTITKKRT</sequence>
<name>A0A241Q217_FUSNP</name>